<keyword evidence="2" id="KW-1185">Reference proteome</keyword>
<dbReference type="EMBL" id="CP133619">
    <property type="protein sequence ID" value="WMV40552.1"/>
    <property type="molecule type" value="Genomic_DNA"/>
</dbReference>
<proteinExistence type="predicted"/>
<name>A0AAF0U762_SOLVR</name>
<reference evidence="1" key="1">
    <citation type="submission" date="2023-08" db="EMBL/GenBank/DDBJ databases">
        <title>A de novo genome assembly of Solanum verrucosum Schlechtendal, a Mexican diploid species geographically isolated from the other diploid A-genome species in potato relatives.</title>
        <authorList>
            <person name="Hosaka K."/>
        </authorList>
    </citation>
    <scope>NUCLEOTIDE SEQUENCE</scope>
    <source>
        <tissue evidence="1">Young leaves</tissue>
    </source>
</reference>
<organism evidence="1 2">
    <name type="scientific">Solanum verrucosum</name>
    <dbReference type="NCBI Taxonomy" id="315347"/>
    <lineage>
        <taxon>Eukaryota</taxon>
        <taxon>Viridiplantae</taxon>
        <taxon>Streptophyta</taxon>
        <taxon>Embryophyta</taxon>
        <taxon>Tracheophyta</taxon>
        <taxon>Spermatophyta</taxon>
        <taxon>Magnoliopsida</taxon>
        <taxon>eudicotyledons</taxon>
        <taxon>Gunneridae</taxon>
        <taxon>Pentapetalae</taxon>
        <taxon>asterids</taxon>
        <taxon>lamiids</taxon>
        <taxon>Solanales</taxon>
        <taxon>Solanaceae</taxon>
        <taxon>Solanoideae</taxon>
        <taxon>Solaneae</taxon>
        <taxon>Solanum</taxon>
    </lineage>
</organism>
<dbReference type="PANTHER" id="PTHR45835:SF91">
    <property type="entry name" value="RETROTRANSPOSON, TY3-GYPSY SUBCLASS-LIKE PROTEIN"/>
    <property type="match status" value="1"/>
</dbReference>
<accession>A0AAF0U762</accession>
<dbReference type="PANTHER" id="PTHR45835">
    <property type="entry name" value="YALI0A06105P"/>
    <property type="match status" value="1"/>
</dbReference>
<dbReference type="AlphaFoldDB" id="A0AAF0U762"/>
<dbReference type="Proteomes" id="UP001234989">
    <property type="component" value="Chromosome 8"/>
</dbReference>
<gene>
    <name evidence="1" type="ORF">MTR67_033937</name>
</gene>
<evidence type="ECO:0000313" key="1">
    <source>
        <dbReference type="EMBL" id="WMV40552.1"/>
    </source>
</evidence>
<protein>
    <submittedName>
        <fullName evidence="1">Uncharacterized protein</fullName>
    </submittedName>
</protein>
<sequence length="142" mass="16422">MNVLYHPGKANVVVDALTRLSISSVTHVEEENKVLDKDVHQLAHLTFCLTGTKKLRFSPKGEMVFFVTRVAYVFQMWVKVEHLRPGGVTQNIFIPMWKWEVINLDFITGLPHTRRQHHSIWVIVDRVTMSAHFLVAKITFLS</sequence>
<evidence type="ECO:0000313" key="2">
    <source>
        <dbReference type="Proteomes" id="UP001234989"/>
    </source>
</evidence>